<evidence type="ECO:0000256" key="6">
    <source>
        <dbReference type="ARBA" id="ARBA00023157"/>
    </source>
</evidence>
<dbReference type="GO" id="GO:0006508">
    <property type="term" value="P:proteolysis"/>
    <property type="evidence" value="ECO:0007669"/>
    <property type="project" value="UniProtKB-KW"/>
</dbReference>
<keyword evidence="6" id="KW-1015">Disulfide bond</keyword>
<dbReference type="InterPro" id="IPR000668">
    <property type="entry name" value="Peptidase_C1A_C"/>
</dbReference>
<dbReference type="AlphaFoldDB" id="A0A5F4W055"/>
<feature type="chain" id="PRO_5035294986" description="Peptidase C1A papain C-terminal domain-containing protein" evidence="8">
    <location>
        <begin position="18"/>
        <end position="247"/>
    </location>
</feature>
<feature type="domain" description="Peptidase C1A papain C-terminal" evidence="9">
    <location>
        <begin position="108"/>
        <end position="238"/>
    </location>
</feature>
<dbReference type="SUPFAM" id="SSF54001">
    <property type="entry name" value="Cysteine proteinases"/>
    <property type="match status" value="1"/>
</dbReference>
<evidence type="ECO:0000313" key="10">
    <source>
        <dbReference type="Ensembl" id="ENSCJAP00000071105.2"/>
    </source>
</evidence>
<reference evidence="10" key="3">
    <citation type="submission" date="2025-09" db="UniProtKB">
        <authorList>
            <consortium name="Ensembl"/>
        </authorList>
    </citation>
    <scope>IDENTIFICATION</scope>
</reference>
<evidence type="ECO:0000256" key="7">
    <source>
        <dbReference type="ARBA" id="ARBA00023228"/>
    </source>
</evidence>
<dbReference type="Proteomes" id="UP000008225">
    <property type="component" value="Chromosome Y"/>
</dbReference>
<keyword evidence="5" id="KW-0788">Thiol protease</keyword>
<dbReference type="SMART" id="SM00645">
    <property type="entry name" value="Pept_C1"/>
    <property type="match status" value="1"/>
</dbReference>
<evidence type="ECO:0000256" key="3">
    <source>
        <dbReference type="ARBA" id="ARBA00022670"/>
    </source>
</evidence>
<evidence type="ECO:0000256" key="4">
    <source>
        <dbReference type="ARBA" id="ARBA00022801"/>
    </source>
</evidence>
<dbReference type="InterPro" id="IPR039417">
    <property type="entry name" value="Peptidase_C1A_papain-like"/>
</dbReference>
<feature type="signal peptide" evidence="8">
    <location>
        <begin position="1"/>
        <end position="17"/>
    </location>
</feature>
<dbReference type="InterPro" id="IPR013128">
    <property type="entry name" value="Peptidase_C1A"/>
</dbReference>
<dbReference type="Gene3D" id="3.90.70.10">
    <property type="entry name" value="Cysteine proteinases"/>
    <property type="match status" value="1"/>
</dbReference>
<dbReference type="Pfam" id="PF00112">
    <property type="entry name" value="Peptidase_C1"/>
    <property type="match status" value="1"/>
</dbReference>
<reference evidence="10" key="1">
    <citation type="submission" date="2009-03" db="EMBL/GenBank/DDBJ databases">
        <authorList>
            <person name="Warren W."/>
            <person name="Ye L."/>
            <person name="Minx P."/>
            <person name="Worley K."/>
            <person name="Gibbs R."/>
            <person name="Wilson R.K."/>
        </authorList>
    </citation>
    <scope>NUCLEOTIDE SEQUENCE [LARGE SCALE GENOMIC DNA]</scope>
</reference>
<keyword evidence="4" id="KW-0378">Hydrolase</keyword>
<evidence type="ECO:0000256" key="1">
    <source>
        <dbReference type="ARBA" id="ARBA00004371"/>
    </source>
</evidence>
<dbReference type="GO" id="GO:0008234">
    <property type="term" value="F:cysteine-type peptidase activity"/>
    <property type="evidence" value="ECO:0007669"/>
    <property type="project" value="UniProtKB-KW"/>
</dbReference>
<keyword evidence="8" id="KW-0732">Signal</keyword>
<reference evidence="10" key="2">
    <citation type="submission" date="2025-08" db="UniProtKB">
        <authorList>
            <consortium name="Ensembl"/>
        </authorList>
    </citation>
    <scope>IDENTIFICATION</scope>
</reference>
<protein>
    <recommendedName>
        <fullName evidence="9">Peptidase C1A papain C-terminal domain-containing protein</fullName>
    </recommendedName>
</protein>
<keyword evidence="3" id="KW-0645">Protease</keyword>
<keyword evidence="7" id="KW-0458">Lysosome</keyword>
<dbReference type="CDD" id="cd02248">
    <property type="entry name" value="Peptidase_C1A"/>
    <property type="match status" value="1"/>
</dbReference>
<dbReference type="OMA" id="WRREVWE"/>
<name>A0A5F4W055_CALJA</name>
<evidence type="ECO:0000256" key="2">
    <source>
        <dbReference type="ARBA" id="ARBA00008455"/>
    </source>
</evidence>
<evidence type="ECO:0000256" key="5">
    <source>
        <dbReference type="ARBA" id="ARBA00022807"/>
    </source>
</evidence>
<dbReference type="FunFam" id="3.90.70.10:FF:000332">
    <property type="entry name" value="Cathepsin L1"/>
    <property type="match status" value="1"/>
</dbReference>
<dbReference type="PANTHER" id="PTHR12411">
    <property type="entry name" value="CYSTEINE PROTEASE FAMILY C1-RELATED"/>
    <property type="match status" value="1"/>
</dbReference>
<comment type="subcellular location">
    <subcellularLocation>
        <location evidence="1">Lysosome</location>
    </subcellularLocation>
</comment>
<evidence type="ECO:0000259" key="9">
    <source>
        <dbReference type="SMART" id="SM00645"/>
    </source>
</evidence>
<proteinExistence type="inferred from homology"/>
<dbReference type="Ensembl" id="ENSCJAT00000112467.2">
    <property type="protein sequence ID" value="ENSCJAP00000071105.2"/>
    <property type="gene ID" value="ENSCJAG00000055325.2"/>
</dbReference>
<sequence>VNPTLIVAALCLGLASAALTFDHSLEAQWIKWKAIGVWEKNMKMIEYTSRMTDTLHNHEHNHGKHSFTMAVNAFEDMTSEEFRQVMNDFQNHKPRNGKVFQEPLFHEAPRSVDWRERGYVTPVKNQGQCGSCWAFSATGALEGQMCRKTGKLVSLSEQNLVDCSGPQGNQGCDGGLMNYAFQYVQENGGLDSEESYPYEATDESSRWGEGRWPLLREPTPTEVHAHCRHSLPFPRQPATTERLRCRA</sequence>
<dbReference type="GO" id="GO:0005764">
    <property type="term" value="C:lysosome"/>
    <property type="evidence" value="ECO:0007669"/>
    <property type="project" value="UniProtKB-SubCell"/>
</dbReference>
<dbReference type="GeneTree" id="ENSGT00940000154367"/>
<evidence type="ECO:0000256" key="8">
    <source>
        <dbReference type="SAM" id="SignalP"/>
    </source>
</evidence>
<comment type="similarity">
    <text evidence="2">Belongs to the peptidase C1 family.</text>
</comment>
<organism evidence="10 11">
    <name type="scientific">Callithrix jacchus</name>
    <name type="common">White-tufted-ear marmoset</name>
    <name type="synonym">Simia Jacchus</name>
    <dbReference type="NCBI Taxonomy" id="9483"/>
    <lineage>
        <taxon>Eukaryota</taxon>
        <taxon>Metazoa</taxon>
        <taxon>Chordata</taxon>
        <taxon>Craniata</taxon>
        <taxon>Vertebrata</taxon>
        <taxon>Euteleostomi</taxon>
        <taxon>Mammalia</taxon>
        <taxon>Eutheria</taxon>
        <taxon>Euarchontoglires</taxon>
        <taxon>Primates</taxon>
        <taxon>Haplorrhini</taxon>
        <taxon>Platyrrhini</taxon>
        <taxon>Cebidae</taxon>
        <taxon>Callitrichinae</taxon>
        <taxon>Callithrix</taxon>
        <taxon>Callithrix</taxon>
    </lineage>
</organism>
<dbReference type="InterPro" id="IPR000169">
    <property type="entry name" value="Pept_cys_AS"/>
</dbReference>
<dbReference type="PROSITE" id="PS00139">
    <property type="entry name" value="THIOL_PROTEASE_CYS"/>
    <property type="match status" value="1"/>
</dbReference>
<keyword evidence="11" id="KW-1185">Reference proteome</keyword>
<dbReference type="InterPro" id="IPR038765">
    <property type="entry name" value="Papain-like_cys_pep_sf"/>
</dbReference>
<evidence type="ECO:0000313" key="11">
    <source>
        <dbReference type="Proteomes" id="UP000008225"/>
    </source>
</evidence>
<accession>A0A5F4W055</accession>